<dbReference type="PANTHER" id="PTHR30461:SF23">
    <property type="entry name" value="DNA RECOMBINASE-RELATED"/>
    <property type="match status" value="1"/>
</dbReference>
<evidence type="ECO:0000313" key="2">
    <source>
        <dbReference type="EMBL" id="GAI66600.1"/>
    </source>
</evidence>
<dbReference type="GO" id="GO:0000150">
    <property type="term" value="F:DNA strand exchange activity"/>
    <property type="evidence" value="ECO:0007669"/>
    <property type="project" value="InterPro"/>
</dbReference>
<dbReference type="Gene3D" id="3.40.50.1390">
    <property type="entry name" value="Resolvase, N-terminal catalytic domain"/>
    <property type="match status" value="1"/>
</dbReference>
<evidence type="ECO:0000259" key="1">
    <source>
        <dbReference type="PROSITE" id="PS51736"/>
    </source>
</evidence>
<name>X1RTS9_9ZZZZ</name>
<dbReference type="SMART" id="SM00857">
    <property type="entry name" value="Resolvase"/>
    <property type="match status" value="1"/>
</dbReference>
<dbReference type="PANTHER" id="PTHR30461">
    <property type="entry name" value="DNA-INVERTASE FROM LAMBDOID PROPHAGE"/>
    <property type="match status" value="1"/>
</dbReference>
<dbReference type="InterPro" id="IPR036162">
    <property type="entry name" value="Resolvase-like_N_sf"/>
</dbReference>
<proteinExistence type="predicted"/>
<dbReference type="Pfam" id="PF00239">
    <property type="entry name" value="Resolvase"/>
    <property type="match status" value="1"/>
</dbReference>
<dbReference type="PROSITE" id="PS51736">
    <property type="entry name" value="RECOMBINASES_3"/>
    <property type="match status" value="1"/>
</dbReference>
<feature type="non-terminal residue" evidence="2">
    <location>
        <position position="143"/>
    </location>
</feature>
<dbReference type="EMBL" id="BARW01004791">
    <property type="protein sequence ID" value="GAI66600.1"/>
    <property type="molecule type" value="Genomic_DNA"/>
</dbReference>
<accession>X1RTS9</accession>
<protein>
    <recommendedName>
        <fullName evidence="1">Resolvase/invertase-type recombinase catalytic domain-containing protein</fullName>
    </recommendedName>
</protein>
<dbReference type="AlphaFoldDB" id="X1RTS9"/>
<reference evidence="2" key="1">
    <citation type="journal article" date="2014" name="Front. Microbiol.">
        <title>High frequency of phylogenetically diverse reductive dehalogenase-homologous genes in deep subseafloor sedimentary metagenomes.</title>
        <authorList>
            <person name="Kawai M."/>
            <person name="Futagami T."/>
            <person name="Toyoda A."/>
            <person name="Takaki Y."/>
            <person name="Nishi S."/>
            <person name="Hori S."/>
            <person name="Arai W."/>
            <person name="Tsubouchi T."/>
            <person name="Morono Y."/>
            <person name="Uchiyama I."/>
            <person name="Ito T."/>
            <person name="Fujiyama A."/>
            <person name="Inagaki F."/>
            <person name="Takami H."/>
        </authorList>
    </citation>
    <scope>NUCLEOTIDE SEQUENCE</scope>
    <source>
        <strain evidence="2">Expedition CK06-06</strain>
    </source>
</reference>
<dbReference type="InterPro" id="IPR006119">
    <property type="entry name" value="Resolv_N"/>
</dbReference>
<dbReference type="SUPFAM" id="SSF53041">
    <property type="entry name" value="Resolvase-like"/>
    <property type="match status" value="1"/>
</dbReference>
<dbReference type="InterPro" id="IPR050639">
    <property type="entry name" value="SSR_resolvase"/>
</dbReference>
<sequence>MDATYMIRQNSNTRQNSRTVGYVRRSTDRQEQSIPDQKKALEAYAAKHGLRLVKFYVDDAISGTSTLGRRAFQQMIGDAESPTQRFDIIVVYDVKRFGRIDNDEAGYYRYKLRTHGVEVRYVSENFNGDTTDDLLRPVKQWQA</sequence>
<feature type="domain" description="Resolvase/invertase-type recombinase catalytic" evidence="1">
    <location>
        <begin position="18"/>
        <end position="143"/>
    </location>
</feature>
<comment type="caution">
    <text evidence="2">The sequence shown here is derived from an EMBL/GenBank/DDBJ whole genome shotgun (WGS) entry which is preliminary data.</text>
</comment>
<dbReference type="CDD" id="cd00338">
    <property type="entry name" value="Ser_Recombinase"/>
    <property type="match status" value="1"/>
</dbReference>
<gene>
    <name evidence="2" type="ORF">S12H4_10928</name>
</gene>
<organism evidence="2">
    <name type="scientific">marine sediment metagenome</name>
    <dbReference type="NCBI Taxonomy" id="412755"/>
    <lineage>
        <taxon>unclassified sequences</taxon>
        <taxon>metagenomes</taxon>
        <taxon>ecological metagenomes</taxon>
    </lineage>
</organism>
<dbReference type="GO" id="GO:0003677">
    <property type="term" value="F:DNA binding"/>
    <property type="evidence" value="ECO:0007669"/>
    <property type="project" value="InterPro"/>
</dbReference>